<feature type="domain" description="Transcription elongation factor GreA/GreB C-terminal" evidence="10">
    <location>
        <begin position="78"/>
        <end position="149"/>
    </location>
</feature>
<dbReference type="InterPro" id="IPR028624">
    <property type="entry name" value="Tscrpt_elong_fac_GreA/B"/>
</dbReference>
<dbReference type="InterPro" id="IPR036953">
    <property type="entry name" value="GreA/GreB_C_sf"/>
</dbReference>
<organism evidence="12 13">
    <name type="scientific">Candidatus Portnoybacteria bacterium RBG_19FT_COMBO_36_7</name>
    <dbReference type="NCBI Taxonomy" id="1801992"/>
    <lineage>
        <taxon>Bacteria</taxon>
        <taxon>Candidatus Portnoyibacteriota</taxon>
    </lineage>
</organism>
<keyword evidence="3 8" id="KW-0805">Transcription regulation</keyword>
<evidence type="ECO:0000256" key="6">
    <source>
        <dbReference type="ARBA" id="ARBA00024916"/>
    </source>
</evidence>
<dbReference type="GO" id="GO:0003746">
    <property type="term" value="F:translation elongation factor activity"/>
    <property type="evidence" value="ECO:0007669"/>
    <property type="project" value="UniProtKB-KW"/>
</dbReference>
<protein>
    <recommendedName>
        <fullName evidence="2 8">Transcription elongation factor GreA</fullName>
    </recommendedName>
    <alternativeName>
        <fullName evidence="7 8">Transcript cleavage factor GreA</fullName>
    </alternativeName>
</protein>
<dbReference type="HAMAP" id="MF_00105">
    <property type="entry name" value="GreA_GreB"/>
    <property type="match status" value="1"/>
</dbReference>
<dbReference type="Proteomes" id="UP000179099">
    <property type="component" value="Unassembled WGS sequence"/>
</dbReference>
<keyword evidence="12" id="KW-0251">Elongation factor</keyword>
<dbReference type="NCBIfam" id="NF001263">
    <property type="entry name" value="PRK00226.1-4"/>
    <property type="match status" value="1"/>
</dbReference>
<dbReference type="GO" id="GO:0006354">
    <property type="term" value="P:DNA-templated transcription elongation"/>
    <property type="evidence" value="ECO:0007669"/>
    <property type="project" value="TreeGrafter"/>
</dbReference>
<dbReference type="STRING" id="1801992.A2Y98_03130"/>
<evidence type="ECO:0000256" key="5">
    <source>
        <dbReference type="ARBA" id="ARBA00023163"/>
    </source>
</evidence>
<reference evidence="12 13" key="1">
    <citation type="journal article" date="2016" name="Nat. Commun.">
        <title>Thousands of microbial genomes shed light on interconnected biogeochemical processes in an aquifer system.</title>
        <authorList>
            <person name="Anantharaman K."/>
            <person name="Brown C.T."/>
            <person name="Hug L.A."/>
            <person name="Sharon I."/>
            <person name="Castelle C.J."/>
            <person name="Probst A.J."/>
            <person name="Thomas B.C."/>
            <person name="Singh A."/>
            <person name="Wilkins M.J."/>
            <person name="Karaoz U."/>
            <person name="Brodie E.L."/>
            <person name="Williams K.H."/>
            <person name="Hubbard S.S."/>
            <person name="Banfield J.F."/>
        </authorList>
    </citation>
    <scope>NUCLEOTIDE SEQUENCE [LARGE SCALE GENOMIC DNA]</scope>
</reference>
<feature type="coiled-coil region" evidence="8">
    <location>
        <begin position="9"/>
        <end position="36"/>
    </location>
</feature>
<evidence type="ECO:0000256" key="9">
    <source>
        <dbReference type="RuleBase" id="RU000556"/>
    </source>
</evidence>
<dbReference type="InterPro" id="IPR023459">
    <property type="entry name" value="Tscrpt_elong_fac_GreA/B_fam"/>
</dbReference>
<name>A0A1G2F8H8_9BACT</name>
<dbReference type="Gene3D" id="3.10.50.30">
    <property type="entry name" value="Transcription elongation factor, GreA/GreB, C-terminal domain"/>
    <property type="match status" value="1"/>
</dbReference>
<dbReference type="FunFam" id="3.10.50.30:FF:000001">
    <property type="entry name" value="Transcription elongation factor GreA"/>
    <property type="match status" value="1"/>
</dbReference>
<dbReference type="AlphaFoldDB" id="A0A1G2F8H8"/>
<dbReference type="Pfam" id="PF01272">
    <property type="entry name" value="GreA_GreB"/>
    <property type="match status" value="1"/>
</dbReference>
<dbReference type="GO" id="GO:0070063">
    <property type="term" value="F:RNA polymerase binding"/>
    <property type="evidence" value="ECO:0007669"/>
    <property type="project" value="InterPro"/>
</dbReference>
<comment type="similarity">
    <text evidence="1 8 9">Belongs to the GreA/GreB family.</text>
</comment>
<dbReference type="InterPro" id="IPR001437">
    <property type="entry name" value="Tscrpt_elong_fac_GreA/B_C"/>
</dbReference>
<dbReference type="InterPro" id="IPR036805">
    <property type="entry name" value="Tscrpt_elong_fac_GreA/B_N_sf"/>
</dbReference>
<evidence type="ECO:0000259" key="10">
    <source>
        <dbReference type="Pfam" id="PF01272"/>
    </source>
</evidence>
<evidence type="ECO:0000256" key="4">
    <source>
        <dbReference type="ARBA" id="ARBA00023125"/>
    </source>
</evidence>
<dbReference type="SUPFAM" id="SSF46557">
    <property type="entry name" value="GreA transcript cleavage protein, N-terminal domain"/>
    <property type="match status" value="1"/>
</dbReference>
<evidence type="ECO:0000256" key="1">
    <source>
        <dbReference type="ARBA" id="ARBA00008213"/>
    </source>
</evidence>
<comment type="caution">
    <text evidence="12">The sequence shown here is derived from an EMBL/GenBank/DDBJ whole genome shotgun (WGS) entry which is preliminary data.</text>
</comment>
<keyword evidence="8" id="KW-0175">Coiled coil</keyword>
<accession>A0A1G2F8H8</accession>
<dbReference type="Pfam" id="PF03449">
    <property type="entry name" value="GreA_GreB_N"/>
    <property type="match status" value="1"/>
</dbReference>
<dbReference type="InterPro" id="IPR006359">
    <property type="entry name" value="Tscrpt_elong_fac_GreA"/>
</dbReference>
<evidence type="ECO:0000256" key="7">
    <source>
        <dbReference type="ARBA" id="ARBA00030776"/>
    </source>
</evidence>
<comment type="function">
    <text evidence="6 8 9">Necessary for efficient RNA polymerase transcription elongation past template-encoded arresting sites. The arresting sites in DNA have the property of trapping a certain fraction of elongating RNA polymerases that pass through, resulting in locked ternary complexes. Cleavage of the nascent transcript by cleavage factors such as GreA or GreB allows the resumption of elongation from the new 3'terminus. GreA releases sequences of 2 to 3 nucleotides.</text>
</comment>
<keyword evidence="5 8" id="KW-0804">Transcription</keyword>
<sequence length="149" mass="16298">MKYLSKEGLEQLKKELEVLKLKRQEIAQRLEEAKALGDLSENTEYLQAKEAQGFNEGKILELEEVLKNAVVISKNGGNSVVQIGGTVEVLCQGEKQTFTIVGSEEANPAQGKISNESPLGKEFLGHKAGEVVDVETPRGKANYKIISVK</sequence>
<evidence type="ECO:0000259" key="11">
    <source>
        <dbReference type="Pfam" id="PF03449"/>
    </source>
</evidence>
<dbReference type="Gene3D" id="1.10.287.180">
    <property type="entry name" value="Transcription elongation factor, GreA/GreB, N-terminal domain"/>
    <property type="match status" value="1"/>
</dbReference>
<dbReference type="GO" id="GO:0032784">
    <property type="term" value="P:regulation of DNA-templated transcription elongation"/>
    <property type="evidence" value="ECO:0007669"/>
    <property type="project" value="UniProtKB-UniRule"/>
</dbReference>
<evidence type="ECO:0000313" key="12">
    <source>
        <dbReference type="EMBL" id="OGZ34374.1"/>
    </source>
</evidence>
<proteinExistence type="inferred from homology"/>
<dbReference type="FunFam" id="1.10.287.180:FF:000001">
    <property type="entry name" value="Transcription elongation factor GreA"/>
    <property type="match status" value="1"/>
</dbReference>
<keyword evidence="4 8" id="KW-0238">DNA-binding</keyword>
<gene>
    <name evidence="8" type="primary">greA</name>
    <name evidence="12" type="ORF">A2Y98_03130</name>
</gene>
<dbReference type="InterPro" id="IPR022691">
    <property type="entry name" value="Tscrpt_elong_fac_GreA/B_N"/>
</dbReference>
<dbReference type="PANTHER" id="PTHR30437">
    <property type="entry name" value="TRANSCRIPTION ELONGATION FACTOR GREA"/>
    <property type="match status" value="1"/>
</dbReference>
<dbReference type="GO" id="GO:0003677">
    <property type="term" value="F:DNA binding"/>
    <property type="evidence" value="ECO:0007669"/>
    <property type="project" value="UniProtKB-UniRule"/>
</dbReference>
<evidence type="ECO:0000256" key="3">
    <source>
        <dbReference type="ARBA" id="ARBA00023015"/>
    </source>
</evidence>
<evidence type="ECO:0000256" key="2">
    <source>
        <dbReference type="ARBA" id="ARBA00013729"/>
    </source>
</evidence>
<keyword evidence="12" id="KW-0648">Protein biosynthesis</keyword>
<dbReference type="EMBL" id="MHMW01000012">
    <property type="protein sequence ID" value="OGZ34374.1"/>
    <property type="molecule type" value="Genomic_DNA"/>
</dbReference>
<dbReference type="SUPFAM" id="SSF54534">
    <property type="entry name" value="FKBP-like"/>
    <property type="match status" value="1"/>
</dbReference>
<feature type="domain" description="Transcription elongation factor GreA/GreB N-terminal" evidence="11">
    <location>
        <begin position="3"/>
        <end position="71"/>
    </location>
</feature>
<dbReference type="NCBIfam" id="TIGR01462">
    <property type="entry name" value="greA"/>
    <property type="match status" value="1"/>
</dbReference>
<dbReference type="PIRSF" id="PIRSF006092">
    <property type="entry name" value="GreA_GreB"/>
    <property type="match status" value="1"/>
</dbReference>
<evidence type="ECO:0000313" key="13">
    <source>
        <dbReference type="Proteomes" id="UP000179099"/>
    </source>
</evidence>
<dbReference type="PANTHER" id="PTHR30437:SF4">
    <property type="entry name" value="TRANSCRIPTION ELONGATION FACTOR GREA"/>
    <property type="match status" value="1"/>
</dbReference>
<evidence type="ECO:0000256" key="8">
    <source>
        <dbReference type="HAMAP-Rule" id="MF_00105"/>
    </source>
</evidence>